<protein>
    <recommendedName>
        <fullName evidence="4">Fungal N-terminal domain-containing protein</fullName>
    </recommendedName>
</protein>
<feature type="region of interest" description="Disordered" evidence="1">
    <location>
        <begin position="351"/>
        <end position="584"/>
    </location>
</feature>
<dbReference type="VEuPathDB" id="FungiDB:AJ78_06985"/>
<evidence type="ECO:0000313" key="3">
    <source>
        <dbReference type="Proteomes" id="UP000182235"/>
    </source>
</evidence>
<dbReference type="EMBL" id="LGRN01000407">
    <property type="protein sequence ID" value="OJD12421.1"/>
    <property type="molecule type" value="Genomic_DNA"/>
</dbReference>
<dbReference type="OrthoDB" id="5431013at2759"/>
<feature type="compositionally biased region" description="Basic and acidic residues" evidence="1">
    <location>
        <begin position="566"/>
        <end position="580"/>
    </location>
</feature>
<comment type="caution">
    <text evidence="2">The sequence shown here is derived from an EMBL/GenBank/DDBJ whole genome shotgun (WGS) entry which is preliminary data.</text>
</comment>
<feature type="compositionally biased region" description="Polar residues" evidence="1">
    <location>
        <begin position="404"/>
        <end position="413"/>
    </location>
</feature>
<sequence>MSEIGTTFFPEANLPKLIGINAAAMHSVLDVARFGFRLSWLLNTVSCEVATAGIDVHSIAKGISLYVSALKQVGQSFQSMDSSHSPEALRTAKAIGEQSHTAIFHDLEIMLGAAQQDDGRSIQERFKRCFRKHHVTYLLAHLETLKLSLMVMCHILRLGKLSSTKRNMPDSPGNDLIQQERAEAQNMIIVRYWSIYRLDRLYDLAVREAMEYSSNGHESRLSNSQFNATSSQPPCTIPTRLPVVSLGNLDSSLAPMKESPKDMIRVSSKVIDPLIIRWTRVEGYWELPTAEENTCRHVSFESDIENDEPHNNSEERDSRGYYLEGPTSNWRQPHSQEARRQAAEIRKSYSSLQARVDSDTDGSNDSERQPRRRKVSFALDGNTSVSDGGSHLREEISGAGKGKPQTSPSQLRTPTLKINVHNDRNSNGRPDSPTSSPRTMPRAIPERMPQRYSHTSKLSPHIHPRSSISPPSPQQYSFNTKSYPASTHSAQHVPLPSSYPPPINTSNHSPRSPVPYTSHPHPHYHHHHQQQQQQQEQQEQQHQQQRHRRGHSPSHRSSSNYISGRPRRDSPAKDDGAERRKNFKRSATTGILGATAATSVLSALEDLVI</sequence>
<evidence type="ECO:0000313" key="2">
    <source>
        <dbReference type="EMBL" id="OJD12421.1"/>
    </source>
</evidence>
<feature type="compositionally biased region" description="Basic residues" evidence="1">
    <location>
        <begin position="544"/>
        <end position="554"/>
    </location>
</feature>
<feature type="compositionally biased region" description="Low complexity" evidence="1">
    <location>
        <begin position="530"/>
        <end position="543"/>
    </location>
</feature>
<evidence type="ECO:0008006" key="4">
    <source>
        <dbReference type="Google" id="ProtNLM"/>
    </source>
</evidence>
<feature type="compositionally biased region" description="Polar residues" evidence="1">
    <location>
        <begin position="474"/>
        <end position="490"/>
    </location>
</feature>
<dbReference type="Proteomes" id="UP000182235">
    <property type="component" value="Unassembled WGS sequence"/>
</dbReference>
<name>A0A1J9QB79_9EURO</name>
<evidence type="ECO:0000256" key="1">
    <source>
        <dbReference type="SAM" id="MobiDB-lite"/>
    </source>
</evidence>
<gene>
    <name evidence="2" type="ORF">AJ78_06985</name>
</gene>
<feature type="region of interest" description="Disordered" evidence="1">
    <location>
        <begin position="300"/>
        <end position="339"/>
    </location>
</feature>
<feature type="compositionally biased region" description="Basic and acidic residues" evidence="1">
    <location>
        <begin position="307"/>
        <end position="319"/>
    </location>
</feature>
<proteinExistence type="predicted"/>
<organism evidence="2 3">
    <name type="scientific">Emergomyces pasteurianus Ep9510</name>
    <dbReference type="NCBI Taxonomy" id="1447872"/>
    <lineage>
        <taxon>Eukaryota</taxon>
        <taxon>Fungi</taxon>
        <taxon>Dikarya</taxon>
        <taxon>Ascomycota</taxon>
        <taxon>Pezizomycotina</taxon>
        <taxon>Eurotiomycetes</taxon>
        <taxon>Eurotiomycetidae</taxon>
        <taxon>Onygenales</taxon>
        <taxon>Ajellomycetaceae</taxon>
        <taxon>Emergomyces</taxon>
    </lineage>
</organism>
<dbReference type="AlphaFoldDB" id="A0A1J9QB79"/>
<feature type="compositionally biased region" description="Polar residues" evidence="1">
    <location>
        <begin position="427"/>
        <end position="438"/>
    </location>
</feature>
<dbReference type="STRING" id="1447872.A0A1J9QB79"/>
<feature type="compositionally biased region" description="Basic residues" evidence="1">
    <location>
        <begin position="520"/>
        <end position="529"/>
    </location>
</feature>
<feature type="compositionally biased region" description="Low complexity" evidence="1">
    <location>
        <begin position="459"/>
        <end position="469"/>
    </location>
</feature>
<reference evidence="2 3" key="1">
    <citation type="submission" date="2015-07" db="EMBL/GenBank/DDBJ databases">
        <title>Emmonsia species relationships and genome sequence.</title>
        <authorList>
            <consortium name="The Broad Institute Genomics Platform"/>
            <person name="Cuomo C.A."/>
            <person name="Munoz J.F."/>
            <person name="Imamovic A."/>
            <person name="Priest M.E."/>
            <person name="Young S."/>
            <person name="Clay O.K."/>
            <person name="McEwen J.G."/>
        </authorList>
    </citation>
    <scope>NUCLEOTIDE SEQUENCE [LARGE SCALE GENOMIC DNA]</scope>
    <source>
        <strain evidence="2 3">UAMH 9510</strain>
    </source>
</reference>
<keyword evidence="3" id="KW-1185">Reference proteome</keyword>
<accession>A0A1J9QB79</accession>